<feature type="domain" description="LpxI C-terminal" evidence="1">
    <location>
        <begin position="144"/>
        <end position="274"/>
    </location>
</feature>
<dbReference type="InterPro" id="IPR010415">
    <property type="entry name" value="LpxI_C"/>
</dbReference>
<dbReference type="Gene3D" id="3.40.50.20">
    <property type="match status" value="1"/>
</dbReference>
<dbReference type="Proteomes" id="UP000076335">
    <property type="component" value="Unassembled WGS sequence"/>
</dbReference>
<dbReference type="AlphaFoldDB" id="A0A154L9E1"/>
<organism evidence="3 4">
    <name type="scientific">Thalassospira lucentensis</name>
    <dbReference type="NCBI Taxonomy" id="168935"/>
    <lineage>
        <taxon>Bacteria</taxon>
        <taxon>Pseudomonadati</taxon>
        <taxon>Pseudomonadota</taxon>
        <taxon>Alphaproteobacteria</taxon>
        <taxon>Rhodospirillales</taxon>
        <taxon>Thalassospiraceae</taxon>
        <taxon>Thalassospira</taxon>
    </lineage>
</organism>
<dbReference type="RefSeq" id="WP_062948619.1">
    <property type="nucleotide sequence ID" value="NZ_CP136684.1"/>
</dbReference>
<evidence type="ECO:0000313" key="3">
    <source>
        <dbReference type="EMBL" id="KZB67940.1"/>
    </source>
</evidence>
<evidence type="ECO:0000259" key="2">
    <source>
        <dbReference type="Pfam" id="PF17930"/>
    </source>
</evidence>
<sequence length="285" mass="29902">MTAPQDNPAAKLGIIAGGGALPARLAAAATAAGRDVFIVKLDAHADDPALDDYPHTSLRIGAAAKILDRLKSEECRDVVLAGKVARPSFASIRPDWRAAKLLMKVGMKSLGDDGLLRLVAGELERDGFRLVGAHEILGDLAVEDGILGKVKPDDQAVSDAQHGLNVARILGAADVGQGCVVQQGLVLALEAIEGTDEMIRRSADYRREGVGGVLVKSAKPQQDRRLDLPAIGVSTVENAHNAGLRGIALLAGGTMIIDREKTVKRADELGLFIIGLSVQEPAQND</sequence>
<gene>
    <name evidence="3" type="ORF">AUP42_10695</name>
</gene>
<dbReference type="EMBL" id="LPVY01000003">
    <property type="protein sequence ID" value="KZB67940.1"/>
    <property type="molecule type" value="Genomic_DNA"/>
</dbReference>
<comment type="caution">
    <text evidence="3">The sequence shown here is derived from an EMBL/GenBank/DDBJ whole genome shotgun (WGS) entry which is preliminary data.</text>
</comment>
<accession>A0A154L9E1</accession>
<name>A0A154L9E1_9PROT</name>
<dbReference type="Gene3D" id="3.40.140.80">
    <property type="match status" value="1"/>
</dbReference>
<proteinExistence type="predicted"/>
<dbReference type="PANTHER" id="PTHR39962">
    <property type="entry name" value="BLL4848 PROTEIN"/>
    <property type="match status" value="1"/>
</dbReference>
<reference evidence="3 4" key="1">
    <citation type="submission" date="2015-12" db="EMBL/GenBank/DDBJ databases">
        <title>Genome sequence of Thalassospira lucentensis MCCC 1A02072.</title>
        <authorList>
            <person name="Lu L."/>
            <person name="Lai Q."/>
            <person name="Shao Z."/>
            <person name="Qian P."/>
        </authorList>
    </citation>
    <scope>NUCLEOTIDE SEQUENCE [LARGE SCALE GENOMIC DNA]</scope>
    <source>
        <strain evidence="3 4">MCCC 1A02072</strain>
    </source>
</reference>
<dbReference type="InterPro" id="IPR043167">
    <property type="entry name" value="LpxI_C_sf"/>
</dbReference>
<protein>
    <submittedName>
        <fullName evidence="3">UDP-2,3-diacylglucosamine pyrophosphatase</fullName>
    </submittedName>
</protein>
<dbReference type="OrthoDB" id="9789836at2"/>
<dbReference type="Pfam" id="PF17930">
    <property type="entry name" value="LpxI_N"/>
    <property type="match status" value="1"/>
</dbReference>
<evidence type="ECO:0000313" key="4">
    <source>
        <dbReference type="Proteomes" id="UP000076335"/>
    </source>
</evidence>
<dbReference type="Pfam" id="PF06230">
    <property type="entry name" value="LpxI_C"/>
    <property type="match status" value="1"/>
</dbReference>
<dbReference type="InterPro" id="IPR053174">
    <property type="entry name" value="LpxI"/>
</dbReference>
<dbReference type="PANTHER" id="PTHR39962:SF1">
    <property type="entry name" value="LPXI FAMILY PROTEIN"/>
    <property type="match status" value="1"/>
</dbReference>
<dbReference type="InterPro" id="IPR041255">
    <property type="entry name" value="LpxI_N"/>
</dbReference>
<evidence type="ECO:0000259" key="1">
    <source>
        <dbReference type="Pfam" id="PF06230"/>
    </source>
</evidence>
<feature type="domain" description="LpxI N-terminal" evidence="2">
    <location>
        <begin position="11"/>
        <end position="140"/>
    </location>
</feature>